<evidence type="ECO:0000256" key="3">
    <source>
        <dbReference type="ARBA" id="ARBA00015771"/>
    </source>
</evidence>
<evidence type="ECO:0000256" key="2">
    <source>
        <dbReference type="ARBA" id="ARBA00008848"/>
    </source>
</evidence>
<organism evidence="16 17">
    <name type="scientific">Patella caerulea</name>
    <name type="common">Rayed Mediterranean limpet</name>
    <dbReference type="NCBI Taxonomy" id="87958"/>
    <lineage>
        <taxon>Eukaryota</taxon>
        <taxon>Metazoa</taxon>
        <taxon>Spiralia</taxon>
        <taxon>Lophotrochozoa</taxon>
        <taxon>Mollusca</taxon>
        <taxon>Gastropoda</taxon>
        <taxon>Patellogastropoda</taxon>
        <taxon>Patelloidea</taxon>
        <taxon>Patellidae</taxon>
        <taxon>Patella</taxon>
    </lineage>
</organism>
<evidence type="ECO:0000256" key="7">
    <source>
        <dbReference type="ARBA" id="ARBA00022741"/>
    </source>
</evidence>
<dbReference type="GO" id="GO:0005929">
    <property type="term" value="C:cilium"/>
    <property type="evidence" value="ECO:0007669"/>
    <property type="project" value="TreeGrafter"/>
</dbReference>
<evidence type="ECO:0000256" key="10">
    <source>
        <dbReference type="ARBA" id="ARBA00023139"/>
    </source>
</evidence>
<dbReference type="GO" id="GO:0006892">
    <property type="term" value="P:post-Golgi vesicle-mediated transport"/>
    <property type="evidence" value="ECO:0007669"/>
    <property type="project" value="TreeGrafter"/>
</dbReference>
<keyword evidence="6" id="KW-0519">Myristate</keyword>
<evidence type="ECO:0000256" key="6">
    <source>
        <dbReference type="ARBA" id="ARBA00022707"/>
    </source>
</evidence>
<dbReference type="PANTHER" id="PTHR15440">
    <property type="entry name" value="XRP2 PROTEIN"/>
    <property type="match status" value="1"/>
</dbReference>
<dbReference type="GO" id="GO:1990075">
    <property type="term" value="C:periciliary membrane compartment"/>
    <property type="evidence" value="ECO:0007669"/>
    <property type="project" value="TreeGrafter"/>
</dbReference>
<feature type="domain" description="C-CAP/cofactor C-like" evidence="15">
    <location>
        <begin position="27"/>
        <end position="182"/>
    </location>
</feature>
<evidence type="ECO:0000256" key="8">
    <source>
        <dbReference type="ARBA" id="ARBA00023134"/>
    </source>
</evidence>
<dbReference type="PROSITE" id="PS51329">
    <property type="entry name" value="C_CAP_COFACTOR_C"/>
    <property type="match status" value="1"/>
</dbReference>
<dbReference type="InterPro" id="IPR039093">
    <property type="entry name" value="XRP2"/>
</dbReference>
<name>A0AAN8IXR8_PATCE</name>
<keyword evidence="8 12" id="KW-0342">GTP-binding</keyword>
<evidence type="ECO:0000256" key="13">
    <source>
        <dbReference type="PIRSR" id="PIRSR037947-1"/>
    </source>
</evidence>
<keyword evidence="7 12" id="KW-0547">Nucleotide-binding</keyword>
<sequence length="359" mass="40210">MGCLFSRCNFGGREHLEENYEDANEQQKVYSWDKREKVNVQDFIIDGIKNETVGRLPGDVNGQQIVIQNCENCNIYIFDHTVTLTVDDCSDCNIFLGPIKTSVFIRDCKNCNIAVACQQFRTRDCSKINVYLCCDTQPIIESSTGMKFGCFQYFYPELEGQFKAAGLSVYNNNWSKIHDFTPVPGENNYSFLTKEANLKDVSLLVPSVSAEKFSGLQSQISTENDKSVVPYTLGSRRKTSDESCLVVFFNDSSSCVRAAKFIECLRTNGMFTLAQTKEVAMLPEDSVRVFGSDLYSNAVKQGKVIGFEVNGMGCIQFCQETVTDLLKDSTGVAFVSQSQEVAVQNIDNFYNFADMQMGV</sequence>
<comment type="function">
    <text evidence="12">Acts as a GTPase-activating protein (GAP) for tubulin in concert with tubulin-specific chaperone C, but does not enhance tubulin heterodimerization.</text>
</comment>
<comment type="caution">
    <text evidence="16">The sequence shown here is derived from an EMBL/GenBank/DDBJ whole genome shotgun (WGS) entry which is preliminary data.</text>
</comment>
<dbReference type="SUPFAM" id="SSF69340">
    <property type="entry name" value="C-terminal domain of adenylylcyclase associated protein"/>
    <property type="match status" value="1"/>
</dbReference>
<keyword evidence="9" id="KW-0472">Membrane</keyword>
<dbReference type="InterPro" id="IPR036223">
    <property type="entry name" value="CAP_C_sf"/>
</dbReference>
<dbReference type="FunFam" id="2.160.20.70:FF:000004">
    <property type="entry name" value="Protein XRP2"/>
    <property type="match status" value="1"/>
</dbReference>
<dbReference type="Pfam" id="PF07986">
    <property type="entry name" value="TBCC"/>
    <property type="match status" value="1"/>
</dbReference>
<dbReference type="Gene3D" id="2.160.20.70">
    <property type="match status" value="1"/>
</dbReference>
<dbReference type="PANTHER" id="PTHR15440:SF0">
    <property type="entry name" value="PROTEIN XRP2"/>
    <property type="match status" value="1"/>
</dbReference>
<keyword evidence="10" id="KW-0564">Palmitate</keyword>
<dbReference type="SMART" id="SM00673">
    <property type="entry name" value="CARP"/>
    <property type="match status" value="2"/>
</dbReference>
<accession>A0AAN8IXR8</accession>
<keyword evidence="17" id="KW-1185">Reference proteome</keyword>
<dbReference type="GO" id="GO:0005096">
    <property type="term" value="F:GTPase activator activity"/>
    <property type="evidence" value="ECO:0007669"/>
    <property type="project" value="UniProtKB-UniRule"/>
</dbReference>
<comment type="similarity">
    <text evidence="2 12">Belongs to the TBCC family.</text>
</comment>
<dbReference type="GO" id="GO:0005525">
    <property type="term" value="F:GTP binding"/>
    <property type="evidence" value="ECO:0007669"/>
    <property type="project" value="UniProtKB-UniRule"/>
</dbReference>
<feature type="lipid moiety-binding region" description="S-palmitoyl cysteine" evidence="14">
    <location>
        <position position="3"/>
    </location>
</feature>
<evidence type="ECO:0000256" key="4">
    <source>
        <dbReference type="ARBA" id="ARBA00022468"/>
    </source>
</evidence>
<evidence type="ECO:0000256" key="5">
    <source>
        <dbReference type="ARBA" id="ARBA00022475"/>
    </source>
</evidence>
<dbReference type="InterPro" id="IPR006599">
    <property type="entry name" value="CARP_motif"/>
</dbReference>
<evidence type="ECO:0000313" key="16">
    <source>
        <dbReference type="EMBL" id="KAK6168450.1"/>
    </source>
</evidence>
<dbReference type="InterPro" id="IPR016098">
    <property type="entry name" value="CAP/MinC_C"/>
</dbReference>
<feature type="lipid moiety-binding region" description="N-myristoyl glycine" evidence="14">
    <location>
        <position position="2"/>
    </location>
</feature>
<dbReference type="Proteomes" id="UP001347796">
    <property type="component" value="Unassembled WGS sequence"/>
</dbReference>
<keyword evidence="4 12" id="KW-0343">GTPase activation</keyword>
<reference evidence="16 17" key="1">
    <citation type="submission" date="2024-01" db="EMBL/GenBank/DDBJ databases">
        <title>The genome of the rayed Mediterranean limpet Patella caerulea (Linnaeus, 1758).</title>
        <authorList>
            <person name="Anh-Thu Weber A."/>
            <person name="Halstead-Nussloch G."/>
        </authorList>
    </citation>
    <scope>NUCLEOTIDE SEQUENCE [LARGE SCALE GENOMIC DNA]</scope>
    <source>
        <strain evidence="16">AATW-2023a</strain>
        <tissue evidence="16">Whole specimen</tissue>
    </source>
</reference>
<feature type="binding site" evidence="13">
    <location>
        <begin position="118"/>
        <end position="121"/>
    </location>
    <ligand>
        <name>GTP</name>
        <dbReference type="ChEBI" id="CHEBI:37565"/>
    </ligand>
</feature>
<protein>
    <recommendedName>
        <fullName evidence="3 12">Protein XRP2</fullName>
    </recommendedName>
</protein>
<comment type="subcellular location">
    <subcellularLocation>
        <location evidence="1">Cell membrane</location>
        <topology evidence="1">Lipid-anchor</topology>
        <orientation evidence="1">Cytoplasmic side</orientation>
    </subcellularLocation>
</comment>
<dbReference type="InterPro" id="IPR012945">
    <property type="entry name" value="Tubulin-bd_cofactor_C_dom"/>
</dbReference>
<dbReference type="InterPro" id="IPR017901">
    <property type="entry name" value="C-CAP_CF_C-like"/>
</dbReference>
<evidence type="ECO:0000256" key="12">
    <source>
        <dbReference type="PIRNR" id="PIRNR037947"/>
    </source>
</evidence>
<evidence type="ECO:0000256" key="14">
    <source>
        <dbReference type="PIRSR" id="PIRSR037947-2"/>
    </source>
</evidence>
<evidence type="ECO:0000256" key="1">
    <source>
        <dbReference type="ARBA" id="ARBA00004342"/>
    </source>
</evidence>
<keyword evidence="5" id="KW-1003">Cell membrane</keyword>
<proteinExistence type="inferred from homology"/>
<gene>
    <name evidence="16" type="ORF">SNE40_020981</name>
</gene>
<keyword evidence="11" id="KW-0449">Lipoprotein</keyword>
<dbReference type="InterPro" id="IPR036850">
    <property type="entry name" value="NDK-like_dom_sf"/>
</dbReference>
<evidence type="ECO:0000256" key="11">
    <source>
        <dbReference type="ARBA" id="ARBA00023288"/>
    </source>
</evidence>
<dbReference type="PIRSF" id="PIRSF037947">
    <property type="entry name" value="Protein_XRP2"/>
    <property type="match status" value="1"/>
</dbReference>
<evidence type="ECO:0000313" key="17">
    <source>
        <dbReference type="Proteomes" id="UP001347796"/>
    </source>
</evidence>
<evidence type="ECO:0000259" key="15">
    <source>
        <dbReference type="PROSITE" id="PS51329"/>
    </source>
</evidence>
<evidence type="ECO:0000256" key="9">
    <source>
        <dbReference type="ARBA" id="ARBA00023136"/>
    </source>
</evidence>
<dbReference type="EMBL" id="JAZGQO010000016">
    <property type="protein sequence ID" value="KAK6168450.1"/>
    <property type="molecule type" value="Genomic_DNA"/>
</dbReference>
<dbReference type="AlphaFoldDB" id="A0AAN8IXR8"/>
<dbReference type="Gene3D" id="3.30.70.141">
    <property type="entry name" value="Nucleoside diphosphate kinase-like domain"/>
    <property type="match status" value="1"/>
</dbReference>